<gene>
    <name evidence="1" type="ORF">NPM19_30285</name>
</gene>
<evidence type="ECO:0000313" key="2">
    <source>
        <dbReference type="Proteomes" id="UP001204643"/>
    </source>
</evidence>
<comment type="caution">
    <text evidence="1">The sequence shown here is derived from an EMBL/GenBank/DDBJ whole genome shotgun (WGS) entry which is preliminary data.</text>
</comment>
<dbReference type="EMBL" id="JANHEB010000098">
    <property type="protein sequence ID" value="MCQ6288875.1"/>
    <property type="molecule type" value="Genomic_DNA"/>
</dbReference>
<sequence>VYTYRRGGIGSMKNVKFYGLILAFILLLAACSSNSFEDYTSKADKNIKDKKYSEAIKNYQEALKLKDDKKIKSKLEQTENLKKAQDAFDKHEIGKAMNNIQKAKSDENKELTKQANALQGEIQQEFLATFNKLNMNDITGDVKEARKSLDDLMAWIQQSDLLKSQKDFVDTLPEKEANISKLEESKK</sequence>
<dbReference type="Proteomes" id="UP001204643">
    <property type="component" value="Unassembled WGS sequence"/>
</dbReference>
<name>A0AAW5L5X6_BACCE</name>
<evidence type="ECO:0000313" key="1">
    <source>
        <dbReference type="EMBL" id="MCQ6288875.1"/>
    </source>
</evidence>
<feature type="non-terminal residue" evidence="1">
    <location>
        <position position="1"/>
    </location>
</feature>
<accession>A0AAW5L5X6</accession>
<dbReference type="RefSeq" id="WP_256425432.1">
    <property type="nucleotide sequence ID" value="NZ_JANHEB010000098.1"/>
</dbReference>
<organism evidence="1 2">
    <name type="scientific">Bacillus cereus</name>
    <dbReference type="NCBI Taxonomy" id="1396"/>
    <lineage>
        <taxon>Bacteria</taxon>
        <taxon>Bacillati</taxon>
        <taxon>Bacillota</taxon>
        <taxon>Bacilli</taxon>
        <taxon>Bacillales</taxon>
        <taxon>Bacillaceae</taxon>
        <taxon>Bacillus</taxon>
        <taxon>Bacillus cereus group</taxon>
    </lineage>
</organism>
<proteinExistence type="predicted"/>
<evidence type="ECO:0008006" key="3">
    <source>
        <dbReference type="Google" id="ProtNLM"/>
    </source>
</evidence>
<protein>
    <recommendedName>
        <fullName evidence="3">Lipoprotein</fullName>
    </recommendedName>
</protein>
<dbReference type="AlphaFoldDB" id="A0AAW5L5X6"/>
<reference evidence="1" key="1">
    <citation type="submission" date="2022-07" db="EMBL/GenBank/DDBJ databases">
        <title>Identification and characterization of Bacillus thuringiensis and other Bacillus cereus group isolates from spinach by whole genome sequencing.</title>
        <authorList>
            <person name="Zao X."/>
            <person name="Zervas A."/>
            <person name="Hendriks M."/>
            <person name="Rajkovic A."/>
            <person name="Van Overbeek L."/>
            <person name="Hendriksen N.B."/>
            <person name="Uyttendaele M."/>
        </authorList>
    </citation>
    <scope>NUCLEOTIDE SEQUENCE</scope>
    <source>
        <strain evidence="1">781001F-1</strain>
    </source>
</reference>